<dbReference type="PANTHER" id="PTHR32294">
    <property type="entry name" value="DNA POLYMERASE III SUBUNIT ALPHA"/>
    <property type="match status" value="1"/>
</dbReference>
<dbReference type="GO" id="GO:0006260">
    <property type="term" value="P:DNA replication"/>
    <property type="evidence" value="ECO:0007669"/>
    <property type="project" value="UniProtKB-KW"/>
</dbReference>
<dbReference type="Pfam" id="PF07733">
    <property type="entry name" value="DNA_pol3_alpha"/>
    <property type="match status" value="1"/>
</dbReference>
<comment type="catalytic activity">
    <reaction evidence="6">
        <text>DNA(n) + a 2'-deoxyribonucleoside 5'-triphosphate = DNA(n+1) + diphosphate</text>
        <dbReference type="Rhea" id="RHEA:22508"/>
        <dbReference type="Rhea" id="RHEA-COMP:17339"/>
        <dbReference type="Rhea" id="RHEA-COMP:17340"/>
        <dbReference type="ChEBI" id="CHEBI:33019"/>
        <dbReference type="ChEBI" id="CHEBI:61560"/>
        <dbReference type="ChEBI" id="CHEBI:173112"/>
        <dbReference type="EC" id="2.7.7.7"/>
    </reaction>
</comment>
<dbReference type="InterPro" id="IPR004805">
    <property type="entry name" value="DnaE2/DnaE/PolC"/>
</dbReference>
<evidence type="ECO:0000256" key="4">
    <source>
        <dbReference type="ARBA" id="ARBA00022705"/>
    </source>
</evidence>
<dbReference type="Pfam" id="PF02811">
    <property type="entry name" value="PHP"/>
    <property type="match status" value="1"/>
</dbReference>
<proteinExistence type="predicted"/>
<evidence type="ECO:0000256" key="6">
    <source>
        <dbReference type="ARBA" id="ARBA00049244"/>
    </source>
</evidence>
<dbReference type="SUPFAM" id="SSF89550">
    <property type="entry name" value="PHP domain-like"/>
    <property type="match status" value="1"/>
</dbReference>
<evidence type="ECO:0000313" key="8">
    <source>
        <dbReference type="EMBL" id="QIQ09896.1"/>
    </source>
</evidence>
<dbReference type="InterPro" id="IPR016195">
    <property type="entry name" value="Pol/histidinol_Pase-like"/>
</dbReference>
<dbReference type="GO" id="GO:0008408">
    <property type="term" value="F:3'-5' exonuclease activity"/>
    <property type="evidence" value="ECO:0007669"/>
    <property type="project" value="InterPro"/>
</dbReference>
<dbReference type="AlphaFoldDB" id="A0A6G9HI71"/>
<gene>
    <name evidence="8" type="primary">dnaE</name>
    <name evidence="8" type="ORF">PlMoll_0590</name>
</gene>
<dbReference type="NCBIfam" id="TIGR00594">
    <property type="entry name" value="polc"/>
    <property type="match status" value="1"/>
</dbReference>
<feature type="domain" description="Polymerase/histidinol phosphatase N-terminal" evidence="7">
    <location>
        <begin position="3"/>
        <end position="70"/>
    </location>
</feature>
<dbReference type="Pfam" id="PF17657">
    <property type="entry name" value="DNA_pol3_finger"/>
    <property type="match status" value="1"/>
</dbReference>
<dbReference type="GO" id="GO:0003887">
    <property type="term" value="F:DNA-directed DNA polymerase activity"/>
    <property type="evidence" value="ECO:0007669"/>
    <property type="project" value="UniProtKB-KW"/>
</dbReference>
<name>A0A6G9HI71_9MOLU</name>
<keyword evidence="3 8" id="KW-0548">Nucleotidyltransferase</keyword>
<dbReference type="Gene3D" id="1.10.10.1600">
    <property type="entry name" value="Bacterial DNA polymerase III alpha subunit, thumb domain"/>
    <property type="match status" value="1"/>
</dbReference>
<dbReference type="Gene3D" id="3.20.20.140">
    <property type="entry name" value="Metal-dependent hydrolases"/>
    <property type="match status" value="1"/>
</dbReference>
<dbReference type="Pfam" id="PF14579">
    <property type="entry name" value="HHH_6"/>
    <property type="match status" value="1"/>
</dbReference>
<dbReference type="InterPro" id="IPR004013">
    <property type="entry name" value="PHP_dom"/>
</dbReference>
<evidence type="ECO:0000256" key="2">
    <source>
        <dbReference type="ARBA" id="ARBA00022679"/>
    </source>
</evidence>
<accession>A0A6G9HI71</accession>
<keyword evidence="2 8" id="KW-0808">Transferase</keyword>
<dbReference type="InterPro" id="IPR011708">
    <property type="entry name" value="DNA_pol3_alpha_NTPase_dom"/>
</dbReference>
<evidence type="ECO:0000256" key="1">
    <source>
        <dbReference type="ARBA" id="ARBA00012417"/>
    </source>
</evidence>
<dbReference type="CDD" id="cd07431">
    <property type="entry name" value="PHP_PolIIIA"/>
    <property type="match status" value="1"/>
</dbReference>
<dbReference type="PANTHER" id="PTHR32294:SF0">
    <property type="entry name" value="DNA POLYMERASE III SUBUNIT ALPHA"/>
    <property type="match status" value="1"/>
</dbReference>
<dbReference type="InterPro" id="IPR040982">
    <property type="entry name" value="DNA_pol3_finger"/>
</dbReference>
<protein>
    <recommendedName>
        <fullName evidence="1">DNA-directed DNA polymerase</fullName>
        <ecNumber evidence="1">2.7.7.7</ecNumber>
    </recommendedName>
</protein>
<dbReference type="SMART" id="SM00481">
    <property type="entry name" value="POLIIIAc"/>
    <property type="match status" value="1"/>
</dbReference>
<dbReference type="Gene3D" id="1.10.150.870">
    <property type="match status" value="1"/>
</dbReference>
<dbReference type="EMBL" id="MN991199">
    <property type="protein sequence ID" value="QIQ09896.1"/>
    <property type="molecule type" value="Genomic_DNA"/>
</dbReference>
<dbReference type="CDD" id="cd04485">
    <property type="entry name" value="DnaE_OBF"/>
    <property type="match status" value="1"/>
</dbReference>
<evidence type="ECO:0000256" key="5">
    <source>
        <dbReference type="ARBA" id="ARBA00022932"/>
    </source>
</evidence>
<dbReference type="EC" id="2.7.7.7" evidence="1"/>
<evidence type="ECO:0000259" key="7">
    <source>
        <dbReference type="SMART" id="SM00481"/>
    </source>
</evidence>
<dbReference type="InterPro" id="IPR029460">
    <property type="entry name" value="DNAPol_HHH"/>
</dbReference>
<dbReference type="InterPro" id="IPR003141">
    <property type="entry name" value="Pol/His_phosphatase_N"/>
</dbReference>
<dbReference type="InterPro" id="IPR041931">
    <property type="entry name" value="DNA_pol3_alpha_thumb_dom"/>
</dbReference>
<keyword evidence="4" id="KW-0235">DNA replication</keyword>
<sequence length="977" mass="111500">MFINLNTHSYYSLLMSSITIDDIINFAIKNKQKYVSLIDINSMYGTIEFYHKAINNNLIPVIGLQIEYQNEKVILVAKNNNGCKNLFKISSLVMTNRKLDLSQHLADLFVIVNDTSKCSWIKDHESSFSLNRNANDCIACREAFFESKDDIEYIKVLHAIKDGITYKDVGDLSELSDNYMLNEEQASKLYSEKSLENLNKLLSSCKWTMEFNKEHHFIKYNKKYNSKDLLQAMCVEGLKKRLNSTDAPISYIDRLTHELDVIDKMGFNDYFLVVQDYVSFAKHSGILVGPGRGSAAGSLVSYTLGITEIDPLQYGLIFERFLNPDRNTMPDIDVDFMDDRRGEVIEYIHNRYSQEHVAHILTFQKMKSKMAIRDVCRAFEFDLKLVGLISKEFPSSFFDSSIEEIIKSNKKVAEYANKYPKIFKIANKLAGFPRQIGQHAAGIIISDKPLDEIIPIQSSTDNIYSTQFSMEYLEPLGLIKMDILGLVNLATIDQCLKLIEQTIGQKINLSKISLNDQSVFKELSNGNTQGIFQLESPGMTNLIRRIKPINIEDISITSALFRPGPQKNINTYLENKAHPESIKYLNDDFKSVLSSTYNIIIYQEQVIEMVKRVAKFSLAQADMFRRAISKKNADKMSSLKEKFIEGGLKNGYSQKEVNQIFDYIYEFANYGFNHSHSLAYSYVSYWMAYLKFKYPLQFFTTLLSSNDNSADKIAMYVADAKKCGINICPPCIQDSHFNFSIRKSKIIFGFNAIKGIGRETINKILSIRNQQPNHEFKNMFYAIGLLANNSIGIKTIEILIKAGCFDCFLEKNQTRLFILKNLEEIFKASRLMKPNGEFIISPNLVEIIPTNEEILELQEEQFNLLGVNFAEHPVVTIRNNYKGSETISTLADVSNNTSGFIHCFVVLDNFREIKTKTGLPMAFAKIEDDTKVSDVVIFPGVYTKAKGIIKKGEIYLVCVKNAPRGLQLMSIKEIDHE</sequence>
<reference evidence="8" key="1">
    <citation type="journal article" date="2020" name="J. ISSAAS">
        <title>Lactobacilli and other gastrointestinal microbiota of Peromyscus leucopus, reservoir host for agents of Lyme disease and other zoonoses in North America.</title>
        <authorList>
            <person name="Milovic A."/>
            <person name="Bassam K."/>
            <person name="Shao H."/>
            <person name="Chatzistamou I."/>
            <person name="Tufts D.M."/>
            <person name="Diuk-Wasser M."/>
            <person name="Barbour A.G."/>
        </authorList>
    </citation>
    <scope>NUCLEOTIDE SEQUENCE</scope>
    <source>
        <strain evidence="8">LL85</strain>
    </source>
</reference>
<evidence type="ECO:0000256" key="3">
    <source>
        <dbReference type="ARBA" id="ARBA00022695"/>
    </source>
</evidence>
<organism evidence="8">
    <name type="scientific">uncultured Mycoplasmataceae bacterium</name>
    <dbReference type="NCBI Taxonomy" id="300027"/>
    <lineage>
        <taxon>Bacteria</taxon>
        <taxon>Bacillati</taxon>
        <taxon>Mycoplasmatota</taxon>
        <taxon>Mollicutes</taxon>
        <taxon>Mycoplasmataceae</taxon>
        <taxon>environmental samples</taxon>
    </lineage>
</organism>
<keyword evidence="5 8" id="KW-0239">DNA-directed DNA polymerase</keyword>